<dbReference type="RefSeq" id="WP_089795244.1">
    <property type="nucleotide sequence ID" value="NZ_FOIU01000003.1"/>
</dbReference>
<protein>
    <submittedName>
        <fullName evidence="1">Uncharacterized protein</fullName>
    </submittedName>
</protein>
<keyword evidence="2" id="KW-1185">Reference proteome</keyword>
<name>A0A1I0S0Z8_9FLAO</name>
<accession>A0A1I0S0Z8</accession>
<dbReference type="AlphaFoldDB" id="A0A1I0S0Z8"/>
<dbReference type="EMBL" id="FOIU01000003">
    <property type="protein sequence ID" value="SEW48092.1"/>
    <property type="molecule type" value="Genomic_DNA"/>
</dbReference>
<gene>
    <name evidence="1" type="ORF">SAMN05421841_3712</name>
</gene>
<dbReference type="OrthoDB" id="1270560at2"/>
<dbReference type="STRING" id="356305.SAMN05421841_3712"/>
<reference evidence="2" key="1">
    <citation type="submission" date="2016-10" db="EMBL/GenBank/DDBJ databases">
        <authorList>
            <person name="Varghese N."/>
            <person name="Submissions S."/>
        </authorList>
    </citation>
    <scope>NUCLEOTIDE SEQUENCE [LARGE SCALE GENOMIC DNA]</scope>
    <source>
        <strain evidence="2">DSM 17724</strain>
    </source>
</reference>
<evidence type="ECO:0000313" key="1">
    <source>
        <dbReference type="EMBL" id="SEW48092.1"/>
    </source>
</evidence>
<organism evidence="1 2">
    <name type="scientific">Chryseobacterium wanjuense</name>
    <dbReference type="NCBI Taxonomy" id="356305"/>
    <lineage>
        <taxon>Bacteria</taxon>
        <taxon>Pseudomonadati</taxon>
        <taxon>Bacteroidota</taxon>
        <taxon>Flavobacteriia</taxon>
        <taxon>Flavobacteriales</taxon>
        <taxon>Weeksellaceae</taxon>
        <taxon>Chryseobacterium group</taxon>
        <taxon>Chryseobacterium</taxon>
    </lineage>
</organism>
<evidence type="ECO:0000313" key="2">
    <source>
        <dbReference type="Proteomes" id="UP000199469"/>
    </source>
</evidence>
<proteinExistence type="predicted"/>
<dbReference type="Proteomes" id="UP000199469">
    <property type="component" value="Unassembled WGS sequence"/>
</dbReference>
<sequence length="158" mass="18102">MRKFLIGILFFGATFGLKAQYGSLNDILTRLEERKGINQHLETVNIDNKKFVYIKDEADHTERDFIVIKGNKATYVEVFDDKATGETSSNVFTGDIVRKKNIVSLRADMLENKKVPIPVTKTLLLTRQDDILYLIDVNTKARWIDEESFSKAKAKSKK</sequence>